<evidence type="ECO:0000313" key="3">
    <source>
        <dbReference type="EMBL" id="KGC13226.1"/>
    </source>
</evidence>
<dbReference type="EMBL" id="JPGG01000016">
    <property type="protein sequence ID" value="KGC13226.1"/>
    <property type="molecule type" value="Genomic_DNA"/>
</dbReference>
<evidence type="ECO:0000259" key="2">
    <source>
        <dbReference type="Pfam" id="PF11740"/>
    </source>
</evidence>
<evidence type="ECO:0000313" key="4">
    <source>
        <dbReference type="EMBL" id="PEH41119.1"/>
    </source>
</evidence>
<dbReference type="Proteomes" id="UP000029590">
    <property type="component" value="Unassembled WGS sequence"/>
</dbReference>
<reference evidence="4" key="2">
    <citation type="submission" date="2017-09" db="EMBL/GenBank/DDBJ databases">
        <title>FDA dAtabase for Regulatory Grade micrObial Sequences (FDA-ARGOS): Supporting development and validation of Infectious Disease Dx tests.</title>
        <authorList>
            <person name="Minogue T."/>
            <person name="Wolcott M."/>
            <person name="Wasieloski L."/>
            <person name="Aguilar W."/>
            <person name="Moore D."/>
            <person name="Tallon L.J."/>
            <person name="Sadzewicz L."/>
            <person name="Ott S."/>
            <person name="Zhao X."/>
            <person name="Nagaraj S."/>
            <person name="Vavikolanu K."/>
            <person name="Aluvathingal J."/>
            <person name="Nadendla S."/>
            <person name="Sichtig H."/>
        </authorList>
    </citation>
    <scope>NUCLEOTIDE SEQUENCE</scope>
    <source>
        <strain evidence="4">FDAARGOS_390</strain>
    </source>
</reference>
<dbReference type="Proteomes" id="UP001059745">
    <property type="component" value="Chromosome 2"/>
</dbReference>
<reference evidence="5" key="4">
    <citation type="submission" date="2022-09" db="EMBL/GenBank/DDBJ databases">
        <title>Genomic of Burkholderia gladioli.</title>
        <authorList>
            <person name="Wu H."/>
        </authorList>
    </citation>
    <scope>NUCLEOTIDE SEQUENCE</scope>
    <source>
        <strain evidence="5">ZN-S4</strain>
    </source>
</reference>
<name>A0A095F699_BURGA</name>
<dbReference type="KEGG" id="bgo:BM43_6731"/>
<dbReference type="EMBL" id="CP104215">
    <property type="protein sequence ID" value="UWX75216.1"/>
    <property type="molecule type" value="Genomic_DNA"/>
</dbReference>
<dbReference type="Pfam" id="PF11740">
    <property type="entry name" value="KfrA_N"/>
    <property type="match status" value="1"/>
</dbReference>
<feature type="coiled-coil region" evidence="1">
    <location>
        <begin position="271"/>
        <end position="308"/>
    </location>
</feature>
<reference evidence="3 6" key="1">
    <citation type="submission" date="2014-04" db="EMBL/GenBank/DDBJ databases">
        <authorList>
            <person name="Bishop-Lilly K.A."/>
            <person name="Broomall S.M."/>
            <person name="Chain P.S."/>
            <person name="Chertkov O."/>
            <person name="Coyne S.R."/>
            <person name="Daligault H.E."/>
            <person name="Davenport K.W."/>
            <person name="Erkkila T."/>
            <person name="Frey K.G."/>
            <person name="Gibbons H.S."/>
            <person name="Gu W."/>
            <person name="Jaissle J."/>
            <person name="Johnson S.L."/>
            <person name="Koroleva G.I."/>
            <person name="Ladner J.T."/>
            <person name="Lo C.-C."/>
            <person name="Minogue T.D."/>
            <person name="Munk C."/>
            <person name="Palacios G.F."/>
            <person name="Redden C.L."/>
            <person name="Rosenzweig C.N."/>
            <person name="Scholz M.B."/>
            <person name="Teshima H."/>
            <person name="Xu Y."/>
        </authorList>
    </citation>
    <scope>NUCLEOTIDE SEQUENCE [LARGE SCALE GENOMIC DNA]</scope>
    <source>
        <strain evidence="6">gladioli</strain>
        <strain evidence="3">Gladioli</strain>
    </source>
</reference>
<dbReference type="Proteomes" id="UP000220629">
    <property type="component" value="Unassembled WGS sequence"/>
</dbReference>
<feature type="domain" description="KfrA N-terminal DNA-binding" evidence="2">
    <location>
        <begin position="30"/>
        <end position="141"/>
    </location>
</feature>
<sequence>MTFDDIRQTIRAELDAMRTSGARRQDLSLHACKRLFFDLGIRPSAANVRDLTQTGSAGDIPKDIDFFWERIRSASKVRLDGGNLPKSLEDKAGELLGSLYEEAQKEARIGLEAERQEASNEIAAAAQRVREAQVRHETLELALARSENRAEQLQAKLTEAEIRLATASTHGAAHQDSLQVLTQRLENENELLNKRLEGEQQQNASLRERIDALHVESRQNTEHYAQQIKDAVAEAERRVKPMLVELDSLRSMAGTYQAGLRDVNRKEFEFLQQLSAAKARADRLDEQLREQSDELTAATREIETLRQAQGVPSGIAALLRRLADAGLLDAAAFEAIGSSIDAHVNLPPRCPKCEEGEPELSHDQEGFELLCPECEHASGHCASRFEAVTQFNRIGSSSGSLW</sequence>
<dbReference type="OrthoDB" id="9071733at2"/>
<accession>A0A0D5DA54</accession>
<keyword evidence="1" id="KW-0175">Coiled coil</keyword>
<protein>
    <submittedName>
        <fullName evidence="4">DNA-binding protein</fullName>
    </submittedName>
</protein>
<feature type="coiled-coil region" evidence="1">
    <location>
        <begin position="101"/>
        <end position="238"/>
    </location>
</feature>
<evidence type="ECO:0000313" key="5">
    <source>
        <dbReference type="EMBL" id="UWX75216.1"/>
    </source>
</evidence>
<organism evidence="4 7">
    <name type="scientific">Burkholderia gladioli</name>
    <name type="common">Pseudomonas marginata</name>
    <name type="synonym">Phytomonas marginata</name>
    <dbReference type="NCBI Taxonomy" id="28095"/>
    <lineage>
        <taxon>Bacteria</taxon>
        <taxon>Pseudomonadati</taxon>
        <taxon>Pseudomonadota</taxon>
        <taxon>Betaproteobacteria</taxon>
        <taxon>Burkholderiales</taxon>
        <taxon>Burkholderiaceae</taxon>
        <taxon>Burkholderia</taxon>
    </lineage>
</organism>
<accession>A0A095F699</accession>
<evidence type="ECO:0000313" key="6">
    <source>
        <dbReference type="Proteomes" id="UP000029590"/>
    </source>
</evidence>
<evidence type="ECO:0000256" key="1">
    <source>
        <dbReference type="SAM" id="Coils"/>
    </source>
</evidence>
<dbReference type="RefSeq" id="WP_036055179.1">
    <property type="nucleotide sequence ID" value="NZ_CADEPT010000006.1"/>
</dbReference>
<dbReference type="EMBL" id="PDDY01000001">
    <property type="protein sequence ID" value="PEH41119.1"/>
    <property type="molecule type" value="Genomic_DNA"/>
</dbReference>
<dbReference type="InterPro" id="IPR021104">
    <property type="entry name" value="KfrA_DNA-bd_N"/>
</dbReference>
<dbReference type="AlphaFoldDB" id="A0A095F699"/>
<dbReference type="GO" id="GO:0003677">
    <property type="term" value="F:DNA binding"/>
    <property type="evidence" value="ECO:0007669"/>
    <property type="project" value="UniProtKB-KW"/>
</dbReference>
<gene>
    <name evidence="4" type="ORF">CRM94_02510</name>
    <name evidence="3" type="ORF">DM48_1036</name>
    <name evidence="5" type="ORF">NYZ96_24675</name>
</gene>
<proteinExistence type="predicted"/>
<reference evidence="7" key="3">
    <citation type="submission" date="2017-09" db="EMBL/GenBank/DDBJ databases">
        <title>FDA dAtabase for Regulatory Grade micrObial Sequences (FDA-ARGOS): Supporting development and validation of Infectious Disease Dx tests.</title>
        <authorList>
            <person name="Minogue T."/>
            <person name="Wolcott M."/>
            <person name="Wasieloski L."/>
            <person name="Aguilar W."/>
            <person name="Moore D."/>
            <person name="Tallon L."/>
            <person name="Sadzewicz L."/>
            <person name="Ott S."/>
            <person name="Zhao X."/>
            <person name="Nagaraj S."/>
            <person name="Vavikolanu K."/>
            <person name="Aluvathingal J."/>
            <person name="Nadendla S."/>
            <person name="Sichtig H."/>
        </authorList>
    </citation>
    <scope>NUCLEOTIDE SEQUENCE [LARGE SCALE GENOMIC DNA]</scope>
    <source>
        <strain evidence="7">FDAARGOS_390</strain>
    </source>
</reference>
<keyword evidence="4" id="KW-0238">DNA-binding</keyword>
<evidence type="ECO:0000313" key="7">
    <source>
        <dbReference type="Proteomes" id="UP000220629"/>
    </source>
</evidence>